<organism evidence="1 2">
    <name type="scientific">Rangifer tarandus platyrhynchus</name>
    <name type="common">Svalbard reindeer</name>
    <dbReference type="NCBI Taxonomy" id="3082113"/>
    <lineage>
        <taxon>Eukaryota</taxon>
        <taxon>Metazoa</taxon>
        <taxon>Chordata</taxon>
        <taxon>Craniata</taxon>
        <taxon>Vertebrata</taxon>
        <taxon>Euteleostomi</taxon>
        <taxon>Mammalia</taxon>
        <taxon>Eutheria</taxon>
        <taxon>Laurasiatheria</taxon>
        <taxon>Artiodactyla</taxon>
        <taxon>Ruminantia</taxon>
        <taxon>Pecora</taxon>
        <taxon>Cervidae</taxon>
        <taxon>Odocoileinae</taxon>
        <taxon>Rangifer</taxon>
    </lineage>
</organism>
<dbReference type="Proteomes" id="UP001162501">
    <property type="component" value="Chromosome 14"/>
</dbReference>
<proteinExistence type="predicted"/>
<protein>
    <submittedName>
        <fullName evidence="1">Uncharacterized protein</fullName>
    </submittedName>
</protein>
<sequence length="210" mass="24362">MDSMTFEDVAVNFTREEWALLDAAQRQLYRDNNLAKRKFQEVNRAHLASSGSRLSDLREDWMSHQIQVPGKQRGRTLKQVAAAHEKDAFPIGFWEYPEMRDLSNPGQKIVPSQGDSTRKHNPRCNPDILKQILLLHSNQKIFTNNEEDRVKWQEMPWIPPARTQTELKSKARMDHQNDLLHLQAEMYMGVSIHKYCPRGKALGGDISLRT</sequence>
<reference evidence="1" key="2">
    <citation type="submission" date="2025-03" db="EMBL/GenBank/DDBJ databases">
        <authorList>
            <consortium name="ELIXIR-Norway"/>
            <consortium name="Elixir Norway"/>
        </authorList>
    </citation>
    <scope>NUCLEOTIDE SEQUENCE</scope>
</reference>
<name>A0AC59YEX1_RANTA</name>
<dbReference type="EMBL" id="OX596098">
    <property type="protein sequence ID" value="CAM9640647.1"/>
    <property type="molecule type" value="Genomic_DNA"/>
</dbReference>
<reference evidence="1" key="1">
    <citation type="submission" date="2023-05" db="EMBL/GenBank/DDBJ databases">
        <authorList>
            <consortium name="ELIXIR-Norway"/>
        </authorList>
    </citation>
    <scope>NUCLEOTIDE SEQUENCE</scope>
</reference>
<accession>A0AC59YEX1</accession>
<evidence type="ECO:0000313" key="1">
    <source>
        <dbReference type="EMBL" id="CAM9640647.1"/>
    </source>
</evidence>
<evidence type="ECO:0000313" key="2">
    <source>
        <dbReference type="Proteomes" id="UP001162501"/>
    </source>
</evidence>
<gene>
    <name evidence="1" type="ORF">MRATA1EN22A_LOCUS5371</name>
</gene>